<proteinExistence type="predicted"/>
<name>A0ABS9D1F9_9ALTE</name>
<accession>A0ABS9D1F9</accession>
<dbReference type="Proteomes" id="UP001521137">
    <property type="component" value="Unassembled WGS sequence"/>
</dbReference>
<organism evidence="1 2">
    <name type="scientific">Paraglaciecola algarum</name>
    <dbReference type="NCBI Taxonomy" id="3050085"/>
    <lineage>
        <taxon>Bacteria</taxon>
        <taxon>Pseudomonadati</taxon>
        <taxon>Pseudomonadota</taxon>
        <taxon>Gammaproteobacteria</taxon>
        <taxon>Alteromonadales</taxon>
        <taxon>Alteromonadaceae</taxon>
        <taxon>Paraglaciecola</taxon>
    </lineage>
</organism>
<dbReference type="PANTHER" id="PTHR43747:SF4">
    <property type="entry name" value="FLAVIN-DEPENDENT TRYPTOPHAN HALOGENASE"/>
    <property type="match status" value="1"/>
</dbReference>
<evidence type="ECO:0000313" key="1">
    <source>
        <dbReference type="EMBL" id="MCF2946737.1"/>
    </source>
</evidence>
<dbReference type="EMBL" id="JAKGAS010000001">
    <property type="protein sequence ID" value="MCF2946737.1"/>
    <property type="molecule type" value="Genomic_DNA"/>
</dbReference>
<comment type="caution">
    <text evidence="1">The sequence shown here is derived from an EMBL/GenBank/DDBJ whole genome shotgun (WGS) entry which is preliminary data.</text>
</comment>
<dbReference type="Pfam" id="PF04820">
    <property type="entry name" value="Trp_halogenase"/>
    <property type="match status" value="1"/>
</dbReference>
<gene>
    <name evidence="1" type="ORF">L0668_01345</name>
</gene>
<sequence>MHTKNSGNTAALEDYSICSIAAKQAKFILPDNNPKSVLSHLRYAYHFDATAYAAFLRKYAQQRGVMRIEGKIENVLTHQDSGNIQSVTLENGQSIDADFFFDCSGFKALLLEKTLGVKFTDWSHWLPCNRAQAVASERTEPLLPFTISTAKTAGWQWRIPTQHRTGNGHIYCRDFMSDDEANQILLKGLDAKPLGDARTIDFQTGCREHFWFKNCIGLGLSSGFLEPLESTSIFLIQQGIVRFISLYPDGQLSNVLQNEYNRLMSREFSQVRDFIILHYHATQRDDSPFWNYCRNMSIPHSLQHKIDLFRAGGRVFRDDQELFSKPSWIAVMLGQHIVPEVYDPILSDIPKSDIQRSLDSMNIAMKQAVSRLPSHAEFINKYANGVRT</sequence>
<dbReference type="PANTHER" id="PTHR43747">
    <property type="entry name" value="FAD-BINDING PROTEIN"/>
    <property type="match status" value="1"/>
</dbReference>
<reference evidence="1 2" key="1">
    <citation type="submission" date="2022-01" db="EMBL/GenBank/DDBJ databases">
        <title>Paraglaciecola sp. G1-23.</title>
        <authorList>
            <person name="Jin M.S."/>
            <person name="Han D.M."/>
            <person name="Kim H.M."/>
            <person name="Jeon C.O."/>
        </authorList>
    </citation>
    <scope>NUCLEOTIDE SEQUENCE [LARGE SCALE GENOMIC DNA]</scope>
    <source>
        <strain evidence="1 2">G1-23</strain>
    </source>
</reference>
<dbReference type="InterPro" id="IPR050816">
    <property type="entry name" value="Flavin-dep_Halogenase_NPB"/>
</dbReference>
<evidence type="ECO:0000313" key="2">
    <source>
        <dbReference type="Proteomes" id="UP001521137"/>
    </source>
</evidence>
<keyword evidence="2" id="KW-1185">Reference proteome</keyword>
<dbReference type="InterPro" id="IPR036188">
    <property type="entry name" value="FAD/NAD-bd_sf"/>
</dbReference>
<dbReference type="SUPFAM" id="SSF51905">
    <property type="entry name" value="FAD/NAD(P)-binding domain"/>
    <property type="match status" value="1"/>
</dbReference>
<dbReference type="InterPro" id="IPR006905">
    <property type="entry name" value="Flavin_halogenase"/>
</dbReference>
<dbReference type="Gene3D" id="3.50.50.60">
    <property type="entry name" value="FAD/NAD(P)-binding domain"/>
    <property type="match status" value="1"/>
</dbReference>
<dbReference type="RefSeq" id="WP_235310262.1">
    <property type="nucleotide sequence ID" value="NZ_JAKGAS010000001.1"/>
</dbReference>
<protein>
    <submittedName>
        <fullName evidence="1">Tryptophan 7-halogenase</fullName>
    </submittedName>
</protein>